<reference evidence="8" key="1">
    <citation type="submission" date="2021-10" db="EMBL/GenBank/DDBJ databases">
        <title>Melipona bicolor Genome sequencing and assembly.</title>
        <authorList>
            <person name="Araujo N.S."/>
            <person name="Arias M.C."/>
        </authorList>
    </citation>
    <scope>NUCLEOTIDE SEQUENCE</scope>
    <source>
        <strain evidence="8">USP_2M_L1-L4_2017</strain>
        <tissue evidence="8">Whole body</tissue>
    </source>
</reference>
<evidence type="ECO:0000259" key="7">
    <source>
        <dbReference type="PROSITE" id="PS51828"/>
    </source>
</evidence>
<dbReference type="PANTHER" id="PTHR19277:SF125">
    <property type="entry name" value="B6"/>
    <property type="match status" value="1"/>
</dbReference>
<name>A0AA40FDG5_9HYME</name>
<dbReference type="Pfam" id="PF00354">
    <property type="entry name" value="Pentaxin"/>
    <property type="match status" value="1"/>
</dbReference>
<keyword evidence="9" id="KW-1185">Reference proteome</keyword>
<dbReference type="Proteomes" id="UP001177670">
    <property type="component" value="Unassembled WGS sequence"/>
</dbReference>
<feature type="domain" description="Pentraxin (PTX)" evidence="7">
    <location>
        <begin position="9"/>
        <end position="231"/>
    </location>
</feature>
<comment type="caution">
    <text evidence="8">The sequence shown here is derived from an EMBL/GenBank/DDBJ whole genome shotgun (WGS) entry which is preliminary data.</text>
</comment>
<keyword evidence="2" id="KW-0479">Metal-binding</keyword>
<keyword evidence="3" id="KW-0106">Calcium</keyword>
<comment type="cofactor">
    <cofactor evidence="1">
        <name>Ca(2+)</name>
        <dbReference type="ChEBI" id="CHEBI:29108"/>
    </cofactor>
</comment>
<evidence type="ECO:0000313" key="9">
    <source>
        <dbReference type="Proteomes" id="UP001177670"/>
    </source>
</evidence>
<evidence type="ECO:0000256" key="3">
    <source>
        <dbReference type="ARBA" id="ARBA00022837"/>
    </source>
</evidence>
<sequence length="312" mass="35029">MRQGQLGTPMHKVEFTQKGYIQFLRWELPVPEFTEFTFCLWMRSNDLTHSHPIFSYSNPTTNLIQIDVCALLAENERERLVRSWIAPRGESVHLEIGGNQVLAVASDVLENRWYHFCLSWESEAGRYGLWVDGRLSARGHSVETIGHRIPSGGDMVLGQEYTDFDKGLDDGIEGSVVGFNLLLNSAFDAGNYLEATYDTVPFFPERMPIQTQRAGDHGTIQPISNEPSYRAFVVSPHTEKMTTVDDDRDVLSATEEQPPGLRLIRLSYVRCEIGRGSPFIAGGSMLISWTRTPVRVFGGAILKNVEGTCGHF</sequence>
<dbReference type="SUPFAM" id="SSF49899">
    <property type="entry name" value="Concanavalin A-like lectins/glucanases"/>
    <property type="match status" value="1"/>
</dbReference>
<dbReference type="EMBL" id="JAHYIQ010000071">
    <property type="protein sequence ID" value="KAK1116501.1"/>
    <property type="molecule type" value="Genomic_DNA"/>
</dbReference>
<organism evidence="8 9">
    <name type="scientific">Melipona bicolor</name>
    <dbReference type="NCBI Taxonomy" id="60889"/>
    <lineage>
        <taxon>Eukaryota</taxon>
        <taxon>Metazoa</taxon>
        <taxon>Ecdysozoa</taxon>
        <taxon>Arthropoda</taxon>
        <taxon>Hexapoda</taxon>
        <taxon>Insecta</taxon>
        <taxon>Pterygota</taxon>
        <taxon>Neoptera</taxon>
        <taxon>Endopterygota</taxon>
        <taxon>Hymenoptera</taxon>
        <taxon>Apocrita</taxon>
        <taxon>Aculeata</taxon>
        <taxon>Apoidea</taxon>
        <taxon>Anthophila</taxon>
        <taxon>Apidae</taxon>
        <taxon>Melipona</taxon>
    </lineage>
</organism>
<keyword evidence="4" id="KW-1015">Disulfide bond</keyword>
<gene>
    <name evidence="8" type="ORF">K0M31_018965</name>
</gene>
<dbReference type="AlphaFoldDB" id="A0AA40FDG5"/>
<dbReference type="InterPro" id="IPR030476">
    <property type="entry name" value="Pentaxin_CS"/>
</dbReference>
<dbReference type="InterPro" id="IPR051360">
    <property type="entry name" value="Neuronal_Pentraxin_Related"/>
</dbReference>
<evidence type="ECO:0000256" key="2">
    <source>
        <dbReference type="ARBA" id="ARBA00022723"/>
    </source>
</evidence>
<keyword evidence="5" id="KW-0325">Glycoprotein</keyword>
<dbReference type="InterPro" id="IPR001759">
    <property type="entry name" value="PTX_dom"/>
</dbReference>
<protein>
    <recommendedName>
        <fullName evidence="7">Pentraxin (PTX) domain-containing protein</fullName>
    </recommendedName>
</protein>
<evidence type="ECO:0000256" key="4">
    <source>
        <dbReference type="ARBA" id="ARBA00023157"/>
    </source>
</evidence>
<dbReference type="SMART" id="SM00159">
    <property type="entry name" value="PTX"/>
    <property type="match status" value="1"/>
</dbReference>
<comment type="caution">
    <text evidence="6">Lacks conserved residue(s) required for the propagation of feature annotation.</text>
</comment>
<proteinExistence type="predicted"/>
<dbReference type="GO" id="GO:0046872">
    <property type="term" value="F:metal ion binding"/>
    <property type="evidence" value="ECO:0007669"/>
    <property type="project" value="UniProtKB-KW"/>
</dbReference>
<dbReference type="InterPro" id="IPR013320">
    <property type="entry name" value="ConA-like_dom_sf"/>
</dbReference>
<dbReference type="PANTHER" id="PTHR19277">
    <property type="entry name" value="PENTRAXIN"/>
    <property type="match status" value="1"/>
</dbReference>
<dbReference type="Gene3D" id="2.60.120.200">
    <property type="match status" value="1"/>
</dbReference>
<evidence type="ECO:0000313" key="8">
    <source>
        <dbReference type="EMBL" id="KAK1116501.1"/>
    </source>
</evidence>
<evidence type="ECO:0000256" key="6">
    <source>
        <dbReference type="PROSITE-ProRule" id="PRU01172"/>
    </source>
</evidence>
<dbReference type="PROSITE" id="PS51828">
    <property type="entry name" value="PTX_2"/>
    <property type="match status" value="1"/>
</dbReference>
<accession>A0AA40FDG5</accession>
<evidence type="ECO:0000256" key="5">
    <source>
        <dbReference type="ARBA" id="ARBA00023180"/>
    </source>
</evidence>
<evidence type="ECO:0000256" key="1">
    <source>
        <dbReference type="ARBA" id="ARBA00001913"/>
    </source>
</evidence>
<dbReference type="PROSITE" id="PS00289">
    <property type="entry name" value="PTX_1"/>
    <property type="match status" value="1"/>
</dbReference>